<organism evidence="2 3">
    <name type="scientific">Amycolatopsis carbonis</name>
    <dbReference type="NCBI Taxonomy" id="715471"/>
    <lineage>
        <taxon>Bacteria</taxon>
        <taxon>Bacillati</taxon>
        <taxon>Actinomycetota</taxon>
        <taxon>Actinomycetes</taxon>
        <taxon>Pseudonocardiales</taxon>
        <taxon>Pseudonocardiaceae</taxon>
        <taxon>Amycolatopsis</taxon>
    </lineage>
</organism>
<keyword evidence="1" id="KW-1133">Transmembrane helix</keyword>
<name>A0A9Y2IAV3_9PSEU</name>
<feature type="transmembrane region" description="Helical" evidence="1">
    <location>
        <begin position="62"/>
        <end position="86"/>
    </location>
</feature>
<keyword evidence="1" id="KW-0812">Transmembrane</keyword>
<dbReference type="RefSeq" id="WP_285967435.1">
    <property type="nucleotide sequence ID" value="NZ_CP127294.1"/>
</dbReference>
<reference evidence="2 3" key="1">
    <citation type="submission" date="2023-06" db="EMBL/GenBank/DDBJ databases">
        <authorList>
            <person name="Oyuntsetseg B."/>
            <person name="Kim S.B."/>
        </authorList>
    </citation>
    <scope>NUCLEOTIDE SEQUENCE [LARGE SCALE GENOMIC DNA]</scope>
    <source>
        <strain evidence="2 3">2-15</strain>
    </source>
</reference>
<dbReference type="Proteomes" id="UP001236014">
    <property type="component" value="Chromosome"/>
</dbReference>
<evidence type="ECO:0000313" key="3">
    <source>
        <dbReference type="Proteomes" id="UP001236014"/>
    </source>
</evidence>
<dbReference type="EMBL" id="CP127294">
    <property type="protein sequence ID" value="WIX76687.1"/>
    <property type="molecule type" value="Genomic_DNA"/>
</dbReference>
<keyword evidence="3" id="KW-1185">Reference proteome</keyword>
<proteinExistence type="predicted"/>
<keyword evidence="1" id="KW-0472">Membrane</keyword>
<accession>A0A9Y2IAV3</accession>
<evidence type="ECO:0000313" key="2">
    <source>
        <dbReference type="EMBL" id="WIX76687.1"/>
    </source>
</evidence>
<sequence>MPLNERRAVAAVLLGLTTTVLLLAAFRVTSEVRLYLDVAFVLLAPGWAVVAHVRLATRAAEWITAIAIGLSGTLLIAQIMVSTHWWHPKVGFVMVAVATFLALLWQLIAPRTAGAAR</sequence>
<evidence type="ECO:0000256" key="1">
    <source>
        <dbReference type="SAM" id="Phobius"/>
    </source>
</evidence>
<dbReference type="AlphaFoldDB" id="A0A9Y2IAV3"/>
<feature type="transmembrane region" description="Helical" evidence="1">
    <location>
        <begin position="92"/>
        <end position="109"/>
    </location>
</feature>
<gene>
    <name evidence="2" type="ORF">QRX50_35315</name>
</gene>
<dbReference type="KEGG" id="acab:QRX50_35315"/>
<protein>
    <submittedName>
        <fullName evidence="2">Uncharacterized protein</fullName>
    </submittedName>
</protein>
<feature type="transmembrane region" description="Helical" evidence="1">
    <location>
        <begin position="34"/>
        <end position="55"/>
    </location>
</feature>